<proteinExistence type="predicted"/>
<keyword evidence="4" id="KW-1185">Reference proteome</keyword>
<dbReference type="KEGG" id="pdl:Pyrde_1761"/>
<dbReference type="GeneID" id="26100100"/>
<evidence type="ECO:0000313" key="3">
    <source>
        <dbReference type="Proteomes" id="UP000058613"/>
    </source>
</evidence>
<protein>
    <submittedName>
        <fullName evidence="1">Uncharacterized protein</fullName>
    </submittedName>
</protein>
<evidence type="ECO:0000313" key="2">
    <source>
        <dbReference type="EMBL" id="OWJ54980.1"/>
    </source>
</evidence>
<dbReference type="AlphaFoldDB" id="A0A0P0N689"/>
<sequence>MILHIRKRRSLTQWERAIEEEVRRRHIENRVELEELEQNIIEHGSVNATIISFRPSSSGKRRRRNILGIRIAIRH</sequence>
<accession>A0A0P0N689</accession>
<dbReference type="Proteomes" id="UP000058613">
    <property type="component" value="Chromosome"/>
</dbReference>
<dbReference type="RefSeq" id="WP_055410044.1">
    <property type="nucleotide sequence ID" value="NZ_CP013011.1"/>
</dbReference>
<dbReference type="Proteomes" id="UP000196694">
    <property type="component" value="Unassembled WGS sequence"/>
</dbReference>
<evidence type="ECO:0000313" key="4">
    <source>
        <dbReference type="Proteomes" id="UP000196694"/>
    </source>
</evidence>
<reference evidence="2 4" key="2">
    <citation type="submission" date="2017-05" db="EMBL/GenBank/DDBJ databases">
        <title>The draft genome of the hyperthermophilic archaeon 'Pyrodictium delaneyi strain Hulk', an iron and nitrate reducer, reveals the capacity for sulfate reduction.</title>
        <authorList>
            <person name="Demey L.M."/>
            <person name="Miller C."/>
            <person name="Manzella M."/>
            <person name="Reguera G."/>
            <person name="Kashefi K."/>
        </authorList>
    </citation>
    <scope>NUCLEOTIDE SEQUENCE [LARGE SCALE GENOMIC DNA]</scope>
    <source>
        <strain evidence="2 4">Hulk</strain>
    </source>
</reference>
<dbReference type="STRING" id="1273541.Pyrde_1761"/>
<reference evidence="1 3" key="1">
    <citation type="submission" date="2015-10" db="EMBL/GenBank/DDBJ databases">
        <title>Complete genome sequence of hyperthermophilic archaeon Pyrodictium delaneyi Su06.</title>
        <authorList>
            <person name="Jung J.-H."/>
            <person name="Lin J."/>
            <person name="Holden J.F."/>
            <person name="Park C.-S."/>
        </authorList>
    </citation>
    <scope>NUCLEOTIDE SEQUENCE [LARGE SCALE GENOMIC DNA]</scope>
    <source>
        <strain evidence="1 3">Su06</strain>
    </source>
</reference>
<evidence type="ECO:0000313" key="1">
    <source>
        <dbReference type="EMBL" id="ALL01804.1"/>
    </source>
</evidence>
<dbReference type="EMBL" id="CP013011">
    <property type="protein sequence ID" value="ALL01804.1"/>
    <property type="molecule type" value="Genomic_DNA"/>
</dbReference>
<name>A0A0P0N689_9CREN</name>
<gene>
    <name evidence="2" type="ORF">Pdsh_04610</name>
    <name evidence="1" type="ORF">Pyrde_1761</name>
</gene>
<organism evidence="1 3">
    <name type="scientific">Pyrodictium delaneyi</name>
    <dbReference type="NCBI Taxonomy" id="1273541"/>
    <lineage>
        <taxon>Archaea</taxon>
        <taxon>Thermoproteota</taxon>
        <taxon>Thermoprotei</taxon>
        <taxon>Desulfurococcales</taxon>
        <taxon>Pyrodictiaceae</taxon>
        <taxon>Pyrodictium</taxon>
    </lineage>
</organism>
<dbReference type="EMBL" id="NCQP01000002">
    <property type="protein sequence ID" value="OWJ54980.1"/>
    <property type="molecule type" value="Genomic_DNA"/>
</dbReference>